<dbReference type="PANTHER" id="PTHR34290">
    <property type="entry name" value="SI:CH73-390P7.2"/>
    <property type="match status" value="1"/>
</dbReference>
<dbReference type="InterPro" id="IPR044691">
    <property type="entry name" value="DCC1_Trx"/>
</dbReference>
<evidence type="ECO:0008006" key="3">
    <source>
        <dbReference type="Google" id="ProtNLM"/>
    </source>
</evidence>
<dbReference type="EMBL" id="AEVS01000077">
    <property type="protein sequence ID" value="EGA64888.1"/>
    <property type="molecule type" value="Genomic_DNA"/>
</dbReference>
<dbReference type="GO" id="GO:0015035">
    <property type="term" value="F:protein-disulfide reductase activity"/>
    <property type="evidence" value="ECO:0007669"/>
    <property type="project" value="InterPro"/>
</dbReference>
<dbReference type="STRING" id="945543.VIBR0546_17698"/>
<dbReference type="eggNOG" id="COG3011">
    <property type="taxonomic scope" value="Bacteria"/>
</dbReference>
<dbReference type="InterPro" id="IPR007263">
    <property type="entry name" value="DCC1-like"/>
</dbReference>
<evidence type="ECO:0000313" key="1">
    <source>
        <dbReference type="EMBL" id="EGA64888.1"/>
    </source>
</evidence>
<dbReference type="Pfam" id="PF04134">
    <property type="entry name" value="DCC1-like"/>
    <property type="match status" value="1"/>
</dbReference>
<comment type="caution">
    <text evidence="1">The sequence shown here is derived from an EMBL/GenBank/DDBJ whole genome shotgun (WGS) entry which is preliminary data.</text>
</comment>
<protein>
    <recommendedName>
        <fullName evidence="3">Redox protein</fullName>
    </recommendedName>
</protein>
<dbReference type="PANTHER" id="PTHR34290:SF2">
    <property type="entry name" value="OS04G0668800 PROTEIN"/>
    <property type="match status" value="1"/>
</dbReference>
<evidence type="ECO:0000313" key="2">
    <source>
        <dbReference type="Proteomes" id="UP000004371"/>
    </source>
</evidence>
<proteinExistence type="predicted"/>
<keyword evidence="2" id="KW-1185">Reference proteome</keyword>
<dbReference type="Proteomes" id="UP000004371">
    <property type="component" value="Unassembled WGS sequence"/>
</dbReference>
<gene>
    <name evidence="1" type="ORF">VIBR0546_17698</name>
</gene>
<dbReference type="OrthoDB" id="5294764at2"/>
<accession>E8LWY7</accession>
<organism evidence="1 2">
    <name type="scientific">Vibrio brasiliensis LMG 20546</name>
    <dbReference type="NCBI Taxonomy" id="945543"/>
    <lineage>
        <taxon>Bacteria</taxon>
        <taxon>Pseudomonadati</taxon>
        <taxon>Pseudomonadota</taxon>
        <taxon>Gammaproteobacteria</taxon>
        <taxon>Vibrionales</taxon>
        <taxon>Vibrionaceae</taxon>
        <taxon>Vibrio</taxon>
        <taxon>Vibrio oreintalis group</taxon>
    </lineage>
</organism>
<reference evidence="1 2" key="1">
    <citation type="journal article" date="2012" name="Int. J. Syst. Evol. Microbiol.">
        <title>Vibrio caribbeanicus sp. nov., isolated from the marine sponge Scleritoderma cyanea.</title>
        <authorList>
            <person name="Hoffmann M."/>
            <person name="Monday S.R."/>
            <person name="Allard M.W."/>
            <person name="Strain E.A."/>
            <person name="Whittaker P."/>
            <person name="Naum M."/>
            <person name="McCarthy P.J."/>
            <person name="Lopez J.V."/>
            <person name="Fischer M."/>
            <person name="Brown E.W."/>
        </authorList>
    </citation>
    <scope>NUCLEOTIDE SEQUENCE [LARGE SCALE GENOMIC DNA]</scope>
    <source>
        <strain evidence="1 2">LMG 20546</strain>
    </source>
</reference>
<name>E8LWY7_9VIBR</name>
<dbReference type="RefSeq" id="WP_006880366.1">
    <property type="nucleotide sequence ID" value="NZ_AEVS01000077.1"/>
</dbReference>
<dbReference type="AlphaFoldDB" id="E8LWY7"/>
<sequence>MTKLTIFYDGRCPLCVMEMSKLSLHDHDRALKLVDIQQPEIENYPSIDPLKASQILHAIDDQQTLLLGLDVTYRAWTLVGKGWIYAPLRWPSIRLFADSIYISFARNRYRWSKWLTGKSYCDNGQCSR</sequence>